<proteinExistence type="predicted"/>
<accession>A0ABW5JGX9</accession>
<keyword evidence="2" id="KW-1185">Reference proteome</keyword>
<dbReference type="RefSeq" id="WP_390300044.1">
    <property type="nucleotide sequence ID" value="NZ_JBHULI010000022.1"/>
</dbReference>
<reference evidence="2" key="1">
    <citation type="journal article" date="2019" name="Int. J. Syst. Evol. Microbiol.">
        <title>The Global Catalogue of Microorganisms (GCM) 10K type strain sequencing project: providing services to taxonomists for standard genome sequencing and annotation.</title>
        <authorList>
            <consortium name="The Broad Institute Genomics Platform"/>
            <consortium name="The Broad Institute Genome Sequencing Center for Infectious Disease"/>
            <person name="Wu L."/>
            <person name="Ma J."/>
        </authorList>
    </citation>
    <scope>NUCLEOTIDE SEQUENCE [LARGE SCALE GENOMIC DNA]</scope>
    <source>
        <strain evidence="2">KCTC 52042</strain>
    </source>
</reference>
<dbReference type="EMBL" id="JBHULI010000022">
    <property type="protein sequence ID" value="MFD2532004.1"/>
    <property type="molecule type" value="Genomic_DNA"/>
</dbReference>
<sequence>MLFLFSYQLAGAQDITVQRTHPISQSVLQINQTLDATGTLDVVAIMVEFQPDTNRLTSGSGIFGPDGMQGLPYLQNAAEVRVEPLPHNQNYFEAHLEFAKNYYEKSSDGQLTINYQVLPDIYRLPKKMEEYSPIGETFTNEKIAELARDAWAQVESGDNFDATGLDPETTAFIIFHAGVGRDIELTGTNLDITPFDIPSIYLRKENLRSLLNEPGFNGFPVNNGSFRVTNSLIIPRTESRRGLDIQDNEFVFPLSINGLLIASIGSHLGLPDLFNTETGDPGIGRFGLMDGAGFFAYNGLFPPEPSAWEKVYLGWETPFTINENTAGDISLPAGSLNQPNSIAKYILSDSEYFLIENRHRDPDNAGTTITIRNADGTEVDQTFTNQDEAFVFQQDGFDELLEPGVFVNATNFDFSLPGGLDTGEDENDPADDRDLNGGILIWHIDEAVINATISNDRVNADPERRGIALEEADGAADIGEPVPGALNNSAAFGTAFDFWWAGNDYRVILESGRSISLYENKFGPGTTPNNNSNSGAPSFFELYEFSENLPIATLQIQPSEPFEDLFTSIFSVQLDSSQNYYTGQDSYYNKYPLSLSVHETPTDTFLIVPSREFVTAVSISDPVNMQFQLTNRSVQQPLAGENLILATKPEDSQPNIDLASLNWNSSTQTFDTTWTASIPKNESFISSQDGSILHADHTTTGINTNDGSLISLGSIPFQRSEIIGGEYSEIASNTVTFTSIPNFNFNIGSAQNRTYTGSIQLGNRTVFYVFEDDRFSMIDPSLSDPVITVFEEDDAEWPAILDNGSIIRVDKLNNRLIGINKIGGILNHTPIDAPEGIKFIGTPLHTDLISSGSEYATFVVGQDTYSMNIYAYHQDGSTVAGFPLHIGKVISQNDQPVHPIIYEGRLYAVSHKGALKSWELTQVTETKWGSRYGQNEFNKVSARVQDNSSSGNEGYSVLNKKETYNWPNPADEDTNIRFQIASPGGTVQITVITMGGRVIFEETVTTSGGLPQEVNVDTRNWGSGGYVARVKATVGGKTETKLIKIGVVH</sequence>
<dbReference type="Proteomes" id="UP001597460">
    <property type="component" value="Unassembled WGS sequence"/>
</dbReference>
<dbReference type="InterPro" id="IPR026444">
    <property type="entry name" value="Secre_tail"/>
</dbReference>
<evidence type="ECO:0000313" key="1">
    <source>
        <dbReference type="EMBL" id="MFD2532004.1"/>
    </source>
</evidence>
<dbReference type="NCBIfam" id="TIGR04183">
    <property type="entry name" value="Por_Secre_tail"/>
    <property type="match status" value="1"/>
</dbReference>
<gene>
    <name evidence="1" type="ORF">ACFSVN_06075</name>
</gene>
<dbReference type="PANTHER" id="PTHR41775:SF1">
    <property type="entry name" value="PEPTIDASE M6-LIKE DOMAIN-CONTAINING PROTEIN"/>
    <property type="match status" value="1"/>
</dbReference>
<comment type="caution">
    <text evidence="1">The sequence shown here is derived from an EMBL/GenBank/DDBJ whole genome shotgun (WGS) entry which is preliminary data.</text>
</comment>
<name>A0ABW5JGX9_9BACT</name>
<organism evidence="1 2">
    <name type="scientific">Gracilimonas halophila</name>
    <dbReference type="NCBI Taxonomy" id="1834464"/>
    <lineage>
        <taxon>Bacteria</taxon>
        <taxon>Pseudomonadati</taxon>
        <taxon>Balneolota</taxon>
        <taxon>Balneolia</taxon>
        <taxon>Balneolales</taxon>
        <taxon>Balneolaceae</taxon>
        <taxon>Gracilimonas</taxon>
    </lineage>
</organism>
<evidence type="ECO:0000313" key="2">
    <source>
        <dbReference type="Proteomes" id="UP001597460"/>
    </source>
</evidence>
<protein>
    <submittedName>
        <fullName evidence="1">T9SS type A sorting domain-containing protein</fullName>
    </submittedName>
</protein>
<dbReference type="PANTHER" id="PTHR41775">
    <property type="entry name" value="SECRETED PROTEIN-RELATED"/>
    <property type="match status" value="1"/>
</dbReference>